<evidence type="ECO:0000256" key="4">
    <source>
        <dbReference type="ARBA" id="ARBA00022475"/>
    </source>
</evidence>
<dbReference type="InterPro" id="IPR016174">
    <property type="entry name" value="Di-haem_cyt_TM"/>
</dbReference>
<keyword evidence="5" id="KW-0349">Heme</keyword>
<comment type="caution">
    <text evidence="15">The sequence shown here is derived from an EMBL/GenBank/DDBJ whole genome shotgun (WGS) entry which is preliminary data.</text>
</comment>
<feature type="transmembrane region" description="Helical" evidence="13">
    <location>
        <begin position="29"/>
        <end position="48"/>
    </location>
</feature>
<dbReference type="GO" id="GO:0046872">
    <property type="term" value="F:metal ion binding"/>
    <property type="evidence" value="ECO:0007669"/>
    <property type="project" value="UniProtKB-KW"/>
</dbReference>
<keyword evidence="8" id="KW-0249">Electron transport</keyword>
<comment type="cofactor">
    <cofactor evidence="1">
        <name>heme b</name>
        <dbReference type="ChEBI" id="CHEBI:60344"/>
    </cofactor>
</comment>
<dbReference type="RefSeq" id="WP_080742071.1">
    <property type="nucleotide sequence ID" value="NZ_CADEVY010000001.1"/>
</dbReference>
<evidence type="ECO:0000256" key="6">
    <source>
        <dbReference type="ARBA" id="ARBA00022692"/>
    </source>
</evidence>
<evidence type="ECO:0000256" key="7">
    <source>
        <dbReference type="ARBA" id="ARBA00022723"/>
    </source>
</evidence>
<protein>
    <submittedName>
        <fullName evidence="15">Prokaryotic cytochrome b561 family protein</fullName>
    </submittedName>
</protein>
<reference evidence="15 16" key="1">
    <citation type="submission" date="2014-04" db="EMBL/GenBank/DDBJ databases">
        <authorList>
            <person name="Bishop-Lilly K.A."/>
            <person name="Broomall S.M."/>
            <person name="Chain P.S."/>
            <person name="Chertkov O."/>
            <person name="Coyne S.R."/>
            <person name="Daligault H.E."/>
            <person name="Davenport K.W."/>
            <person name="Erkkila T."/>
            <person name="Frey K.G."/>
            <person name="Gibbons H.S."/>
            <person name="Gu W."/>
            <person name="Jaissle J."/>
            <person name="Johnson S.L."/>
            <person name="Koroleva G.I."/>
            <person name="Ladner J.T."/>
            <person name="Lo C.-C."/>
            <person name="Minogue T.D."/>
            <person name="Munk C."/>
            <person name="Palacios G.F."/>
            <person name="Redden C.L."/>
            <person name="Rosenzweig C.N."/>
            <person name="Scholz M.B."/>
            <person name="Teshima H."/>
            <person name="Xu Y."/>
        </authorList>
    </citation>
    <scope>NUCLEOTIDE SEQUENCE [LARGE SCALE GENOMIC DNA]</scope>
    <source>
        <strain evidence="16">gladioli</strain>
    </source>
</reference>
<keyword evidence="10" id="KW-0408">Iron</keyword>
<dbReference type="AlphaFoldDB" id="A0AAW3F0D2"/>
<evidence type="ECO:0000256" key="10">
    <source>
        <dbReference type="ARBA" id="ARBA00023004"/>
    </source>
</evidence>
<dbReference type="InterPro" id="IPR052168">
    <property type="entry name" value="Cytochrome_b561_oxidase"/>
</dbReference>
<evidence type="ECO:0000313" key="15">
    <source>
        <dbReference type="EMBL" id="KGC13251.1"/>
    </source>
</evidence>
<keyword evidence="4" id="KW-1003">Cell membrane</keyword>
<feature type="domain" description="Cytochrome b561 bacterial/Ni-hydrogenase" evidence="14">
    <location>
        <begin position="19"/>
        <end position="194"/>
    </location>
</feature>
<dbReference type="Gene3D" id="1.20.950.20">
    <property type="entry name" value="Transmembrane di-heme cytochromes, Chain C"/>
    <property type="match status" value="1"/>
</dbReference>
<organism evidence="15 16">
    <name type="scientific">Burkholderia gladioli</name>
    <name type="common">Pseudomonas marginata</name>
    <name type="synonym">Phytomonas marginata</name>
    <dbReference type="NCBI Taxonomy" id="28095"/>
    <lineage>
        <taxon>Bacteria</taxon>
        <taxon>Pseudomonadati</taxon>
        <taxon>Pseudomonadota</taxon>
        <taxon>Betaproteobacteria</taxon>
        <taxon>Burkholderiales</taxon>
        <taxon>Burkholderiaceae</taxon>
        <taxon>Burkholderia</taxon>
    </lineage>
</organism>
<proteinExistence type="inferred from homology"/>
<evidence type="ECO:0000256" key="13">
    <source>
        <dbReference type="SAM" id="Phobius"/>
    </source>
</evidence>
<dbReference type="Pfam" id="PF01292">
    <property type="entry name" value="Ni_hydr_CYTB"/>
    <property type="match status" value="1"/>
</dbReference>
<keyword evidence="3" id="KW-0813">Transport</keyword>
<evidence type="ECO:0000256" key="12">
    <source>
        <dbReference type="ARBA" id="ARBA00037975"/>
    </source>
</evidence>
<evidence type="ECO:0000256" key="11">
    <source>
        <dbReference type="ARBA" id="ARBA00023136"/>
    </source>
</evidence>
<dbReference type="InterPro" id="IPR011577">
    <property type="entry name" value="Cyt_b561_bac/Ni-Hgenase"/>
</dbReference>
<name>A0AAW3F0D2_BURGA</name>
<keyword evidence="11 13" id="KW-0472">Membrane</keyword>
<dbReference type="GO" id="GO:0022904">
    <property type="term" value="P:respiratory electron transport chain"/>
    <property type="evidence" value="ECO:0007669"/>
    <property type="project" value="InterPro"/>
</dbReference>
<dbReference type="SUPFAM" id="SSF81342">
    <property type="entry name" value="Transmembrane di-heme cytochromes"/>
    <property type="match status" value="1"/>
</dbReference>
<dbReference type="KEGG" id="bgo:BM43_5578"/>
<sequence>MAQLHGNGNGNGDAGPAARYPRGARRFHWLMAAIIVTVWCIGFGSAHLRGDAPRGGTLLLVHKAIASTVLFLVAARIVYRIWRRRAYPALPASISPPMRRLAGGVHLLLYAGAMIATPLSGWIWSSVAGHPVPLLGIVNLPPLVPVDKASYDLWMWIHRAFAWSAGAVIALHVLAALKHHFVDRDGILLRMLPGRDAPAAASGGPVRDTA</sequence>
<keyword evidence="9 13" id="KW-1133">Transmembrane helix</keyword>
<dbReference type="GO" id="GO:0009055">
    <property type="term" value="F:electron transfer activity"/>
    <property type="evidence" value="ECO:0007669"/>
    <property type="project" value="InterPro"/>
</dbReference>
<keyword evidence="7" id="KW-0479">Metal-binding</keyword>
<accession>A0AAW3F0D2</accession>
<evidence type="ECO:0000256" key="5">
    <source>
        <dbReference type="ARBA" id="ARBA00022617"/>
    </source>
</evidence>
<dbReference type="PANTHER" id="PTHR30529:SF1">
    <property type="entry name" value="CYTOCHROME B561 HOMOLOG 2"/>
    <property type="match status" value="1"/>
</dbReference>
<feature type="transmembrane region" description="Helical" evidence="13">
    <location>
        <begin position="156"/>
        <end position="177"/>
    </location>
</feature>
<evidence type="ECO:0000259" key="14">
    <source>
        <dbReference type="Pfam" id="PF01292"/>
    </source>
</evidence>
<comment type="similarity">
    <text evidence="12">Belongs to the cytochrome b561 family.</text>
</comment>
<feature type="transmembrane region" description="Helical" evidence="13">
    <location>
        <begin position="60"/>
        <end position="79"/>
    </location>
</feature>
<evidence type="ECO:0000256" key="1">
    <source>
        <dbReference type="ARBA" id="ARBA00001970"/>
    </source>
</evidence>
<evidence type="ECO:0000256" key="2">
    <source>
        <dbReference type="ARBA" id="ARBA00004651"/>
    </source>
</evidence>
<evidence type="ECO:0000313" key="16">
    <source>
        <dbReference type="Proteomes" id="UP000029590"/>
    </source>
</evidence>
<keyword evidence="6 13" id="KW-0812">Transmembrane</keyword>
<dbReference type="EMBL" id="JPGG01000016">
    <property type="protein sequence ID" value="KGC13251.1"/>
    <property type="molecule type" value="Genomic_DNA"/>
</dbReference>
<feature type="transmembrane region" description="Helical" evidence="13">
    <location>
        <begin position="100"/>
        <end position="124"/>
    </location>
</feature>
<comment type="subcellular location">
    <subcellularLocation>
        <location evidence="2">Cell membrane</location>
        <topology evidence="2">Multi-pass membrane protein</topology>
    </subcellularLocation>
</comment>
<dbReference type="GO" id="GO:0020037">
    <property type="term" value="F:heme binding"/>
    <property type="evidence" value="ECO:0007669"/>
    <property type="project" value="TreeGrafter"/>
</dbReference>
<dbReference type="GO" id="GO:0005886">
    <property type="term" value="C:plasma membrane"/>
    <property type="evidence" value="ECO:0007669"/>
    <property type="project" value="UniProtKB-SubCell"/>
</dbReference>
<evidence type="ECO:0000256" key="3">
    <source>
        <dbReference type="ARBA" id="ARBA00022448"/>
    </source>
</evidence>
<evidence type="ECO:0000256" key="9">
    <source>
        <dbReference type="ARBA" id="ARBA00022989"/>
    </source>
</evidence>
<evidence type="ECO:0000256" key="8">
    <source>
        <dbReference type="ARBA" id="ARBA00022982"/>
    </source>
</evidence>
<gene>
    <name evidence="15" type="ORF">DM48_2187</name>
</gene>
<dbReference type="PANTHER" id="PTHR30529">
    <property type="entry name" value="CYTOCHROME B561"/>
    <property type="match status" value="1"/>
</dbReference>
<dbReference type="Proteomes" id="UP000029590">
    <property type="component" value="Unassembled WGS sequence"/>
</dbReference>